<organism evidence="2 3">
    <name type="scientific">Bdellovibrio bacteriovorus</name>
    <dbReference type="NCBI Taxonomy" id="959"/>
    <lineage>
        <taxon>Bacteria</taxon>
        <taxon>Pseudomonadati</taxon>
        <taxon>Bdellovibrionota</taxon>
        <taxon>Bdellovibrionia</taxon>
        <taxon>Bdellovibrionales</taxon>
        <taxon>Pseudobdellovibrionaceae</taxon>
        <taxon>Bdellovibrio</taxon>
    </lineage>
</organism>
<dbReference type="AlphaFoldDB" id="A0A1Z3NAK6"/>
<evidence type="ECO:0000313" key="2">
    <source>
        <dbReference type="EMBL" id="ASD64461.1"/>
    </source>
</evidence>
<dbReference type="Proteomes" id="UP000197003">
    <property type="component" value="Chromosome"/>
</dbReference>
<accession>A0A1Z3NAK6</accession>
<dbReference type="OrthoDB" id="5295884at2"/>
<evidence type="ECO:0000256" key="1">
    <source>
        <dbReference type="SAM" id="SignalP"/>
    </source>
</evidence>
<feature type="chain" id="PRO_5012147854" description="Serine protease spb1" evidence="1">
    <location>
        <begin position="21"/>
        <end position="130"/>
    </location>
</feature>
<protein>
    <recommendedName>
        <fullName evidence="4">Serine protease spb1</fullName>
    </recommendedName>
</protein>
<dbReference type="EMBL" id="CP020946">
    <property type="protein sequence ID" value="ASD64461.1"/>
    <property type="molecule type" value="Genomic_DNA"/>
</dbReference>
<name>A0A1Z3NAK6_BDEBC</name>
<gene>
    <name evidence="2" type="ORF">B9G79_13225</name>
</gene>
<sequence>MKFVSLIMAALLGLGSSAMASQEQGVAKDVQIGISGVYVPGGFDSASDVYVVVNGIFQNGCYKWKSAEIDHKDTYYHSVKSIATVSPGMCLMVLIPFQKEVRLGRFAPGKHTLHFENGDGTYIEKSVMIE</sequence>
<evidence type="ECO:0008006" key="4">
    <source>
        <dbReference type="Google" id="ProtNLM"/>
    </source>
</evidence>
<reference evidence="2 3" key="1">
    <citation type="submission" date="2017-04" db="EMBL/GenBank/DDBJ databases">
        <title>Whole genome sequence of Bdellovibrio bacteriovorus strain SSB218315.</title>
        <authorList>
            <person name="Oyedara O."/>
            <person name="Rodriguez-Perez M.A."/>
        </authorList>
    </citation>
    <scope>NUCLEOTIDE SEQUENCE [LARGE SCALE GENOMIC DNA]</scope>
    <source>
        <strain evidence="2 3">SSB218315</strain>
    </source>
</reference>
<keyword evidence="1" id="KW-0732">Signal</keyword>
<feature type="signal peptide" evidence="1">
    <location>
        <begin position="1"/>
        <end position="20"/>
    </location>
</feature>
<evidence type="ECO:0000313" key="3">
    <source>
        <dbReference type="Proteomes" id="UP000197003"/>
    </source>
</evidence>
<proteinExistence type="predicted"/>
<dbReference type="RefSeq" id="WP_088565929.1">
    <property type="nucleotide sequence ID" value="NZ_CP020946.1"/>
</dbReference>